<keyword evidence="14" id="KW-1185">Reference proteome</keyword>
<feature type="compositionally biased region" description="Polar residues" evidence="10">
    <location>
        <begin position="1379"/>
        <end position="1394"/>
    </location>
</feature>
<evidence type="ECO:0000256" key="5">
    <source>
        <dbReference type="ARBA" id="ARBA00022833"/>
    </source>
</evidence>
<dbReference type="InterPro" id="IPR003888">
    <property type="entry name" value="FYrich_N"/>
</dbReference>
<dbReference type="Gene3D" id="3.30.160.360">
    <property type="match status" value="1"/>
</dbReference>
<evidence type="ECO:0000256" key="6">
    <source>
        <dbReference type="ARBA" id="ARBA00023117"/>
    </source>
</evidence>
<dbReference type="InterPro" id="IPR013083">
    <property type="entry name" value="Znf_RING/FYVE/PHD"/>
</dbReference>
<feature type="domain" description="PHD-type" evidence="11">
    <location>
        <begin position="71"/>
        <end position="125"/>
    </location>
</feature>
<evidence type="ECO:0000256" key="4">
    <source>
        <dbReference type="ARBA" id="ARBA00022771"/>
    </source>
</evidence>
<dbReference type="GO" id="GO:0000785">
    <property type="term" value="C:chromatin"/>
    <property type="evidence" value="ECO:0007669"/>
    <property type="project" value="UniProtKB-ARBA"/>
</dbReference>
<dbReference type="SMART" id="SM00249">
    <property type="entry name" value="PHD"/>
    <property type="match status" value="2"/>
</dbReference>
<evidence type="ECO:0000259" key="11">
    <source>
        <dbReference type="PROSITE" id="PS50016"/>
    </source>
</evidence>
<dbReference type="InterPro" id="IPR036427">
    <property type="entry name" value="Bromodomain-like_sf"/>
</dbReference>
<reference evidence="13" key="1">
    <citation type="submission" date="2019-11" db="EMBL/GenBank/DDBJ databases">
        <authorList>
            <person name="Liu Y."/>
            <person name="Hou J."/>
            <person name="Li T.-Q."/>
            <person name="Guan C.-H."/>
            <person name="Wu X."/>
            <person name="Wu H.-Z."/>
            <person name="Ling F."/>
            <person name="Zhang R."/>
            <person name="Shi X.-G."/>
            <person name="Ren J.-P."/>
            <person name="Chen E.-F."/>
            <person name="Sun J.-M."/>
        </authorList>
    </citation>
    <scope>NUCLEOTIDE SEQUENCE</scope>
    <source>
        <strain evidence="13">Adult_tree_wgs_1</strain>
        <tissue evidence="13">Leaves</tissue>
    </source>
</reference>
<dbReference type="Pfam" id="PF00628">
    <property type="entry name" value="PHD"/>
    <property type="match status" value="2"/>
</dbReference>
<evidence type="ECO:0000256" key="9">
    <source>
        <dbReference type="PROSITE-ProRule" id="PRU00146"/>
    </source>
</evidence>
<evidence type="ECO:0000256" key="1">
    <source>
        <dbReference type="ARBA" id="ARBA00004123"/>
    </source>
</evidence>
<keyword evidence="3" id="KW-0479">Metal-binding</keyword>
<evidence type="ECO:0000313" key="13">
    <source>
        <dbReference type="EMBL" id="KAF7130053.1"/>
    </source>
</evidence>
<proteinExistence type="predicted"/>
<evidence type="ECO:0000256" key="2">
    <source>
        <dbReference type="ARBA" id="ARBA00022679"/>
    </source>
</evidence>
<dbReference type="GO" id="GO:0016740">
    <property type="term" value="F:transferase activity"/>
    <property type="evidence" value="ECO:0007669"/>
    <property type="project" value="UniProtKB-KW"/>
</dbReference>
<dbReference type="Pfam" id="PF02791">
    <property type="entry name" value="DDT"/>
    <property type="match status" value="1"/>
</dbReference>
<dbReference type="GO" id="GO:0140993">
    <property type="term" value="F:histone modifying activity"/>
    <property type="evidence" value="ECO:0007669"/>
    <property type="project" value="UniProtKB-ARBA"/>
</dbReference>
<dbReference type="SUPFAM" id="SSF47370">
    <property type="entry name" value="Bromodomain"/>
    <property type="match status" value="1"/>
</dbReference>
<dbReference type="Gene3D" id="1.20.920.10">
    <property type="entry name" value="Bromodomain-like"/>
    <property type="match status" value="1"/>
</dbReference>
<dbReference type="Gene3D" id="3.30.40.10">
    <property type="entry name" value="Zinc/RING finger domain, C3HC4 (zinc finger)"/>
    <property type="match status" value="2"/>
</dbReference>
<protein>
    <recommendedName>
        <fullName evidence="15">Methyl-CpG-binding domain-containing protein 9</fullName>
    </recommendedName>
</protein>
<comment type="caution">
    <text evidence="13">The sequence shown here is derived from an EMBL/GenBank/DDBJ whole genome shotgun (WGS) entry which is preliminary data.</text>
</comment>
<accession>A0A834LDJ8</accession>
<dbReference type="InterPro" id="IPR003889">
    <property type="entry name" value="FYrich_C"/>
</dbReference>
<name>A0A834LDJ8_RHOSS</name>
<dbReference type="GO" id="GO:0003677">
    <property type="term" value="F:DNA binding"/>
    <property type="evidence" value="ECO:0007669"/>
    <property type="project" value="UniProtKB-KW"/>
</dbReference>
<keyword evidence="4 9" id="KW-0863">Zinc-finger</keyword>
<dbReference type="CDD" id="cd15489">
    <property type="entry name" value="PHD_SF"/>
    <property type="match status" value="1"/>
</dbReference>
<dbReference type="PANTHER" id="PTHR47162">
    <property type="entry name" value="OS02G0192300 PROTEIN"/>
    <property type="match status" value="1"/>
</dbReference>
<sequence>MDQLIDPTRPKPNHRTRSSIVIDLNATPSSSSSPSTLPPPPSPDAAFAVARTFHGAPTPPSGSPARIPGGVSPCAACGETEEGEGGVVVCDGCERGFHLGCCAGMRGREAEEAAEEWLCGECLSKGVVSSRWKLGLKESEGSGQKRRRVQSLESFVEPVARSNDLHKRSRLTRSVFLKEFRWLMAFLKITKLSVGCVRISHLIFIVGHASYSVEKTGDRPEDNCGTGPWELDRLPVQYEDFFVLSVGNVDNRPSYHNANQIWPAGYRSCWHDKVTGSLFICDVSDGGDSGPVFKVSRCSCSTVPVPNGSTVIFMPNLGQPYCEDKEKNDDLARVNMDYDEYCSVQMLLSNTSPPHENDVLSCLGSYSDKSSDGQASNCLQLEAYPLHKGFGNGLSDTEGVRDEIGEFFVEESSSSSAWRMVAKKFVDTCRQIYMKRGTLKLFCEHVVSETPSAFLDCTYGKDEGRFTSLARFFGSSRSIKIPYVINDTIAFETGFEVLLKWLDQDRFGLDIGFVQEIIEQLPGVCACLQYVLLKERINYSSSITVGNGILLVKTKDGVQGKDERARSDMVEDLATESRCLPPGKPVSLQLPVEIVGDVLQVWEFLCRFYEVLGLEDPLSIKELEQELVCPWFNGLNLLEEVGGKIGGRCDVTSPRTVGSSQHIVPPESGAAVTIENPDAFIGMKTEATKEATKARMESDTYSKWKGNTLIRAYRSVLKVLICELQSKMAAVMGPKFDTGESKLKRGKTKDMDSSVGKKGTKLNMLPINELTWPELVRRYILAVLSMDIDYPEIASRESGKVFRCLLGDGGVLCGALTGVVGMEADALANLLDGGTLRHGIKPFPFDLALDSEVVDLGRTRADELTWISVQLLAQAMKNIFGCLSRENDMLSTDDGGSDATGACESIALSDDNIPEWALLLEPVRKLPTNVGARIRKCVNDALEKGPPEWAKKILEHSISKGVYKGNASGPTKKAVVSVLAEVHGEGMAQKPNKEKKMKNFVSIADMMMKQCRIILRRVASADSEKVFCNLLGRRLLTSSDNDDEGILESPAMISRPLDFRTIDLRLAAGAYGGSHDAFLEDVRELWTHLRTCHREKPDLVQLAETLSSNFESLYAKEVVSLFQKFVGYAKLGCLSAELKREIDDFLVSSSELPKAPWEEGVCKVCGIDKDDVSVLLCDTCDAEYHTYCLSPPLPRIPQGNWYCPSCVASKHNVQDASECISIVVPCNRKKCQGEFTCVYLDTLEHLASVLEEKEYWEFSVDEKTFLLKFLSDELLNSVVIRQHLEHGLELSAELQQKLRSVSMEWRNLKSKEETLAANLAKTGKCPYFRSLEKSASKSLSIEPLDAEDHVKDGQLSGNFSPPLNDIDKDKPFRQKKVLPSNTLQQETNGLSRGNSFHGGMKQRDDNSLELNSVRNEISHLQGSVRSIEVQLLKLSLRGDFLGRDSAGRLYWVLAKLSRHPWVVVNCREMTPYMHDANTVCFPWVTYQSDAEIKGLVEYLRCDDPKERELKESILRWLKLRSLDSEHNENQSQDEPQMASSGSTKREIYLYSESLVTKAGSLLVNKYGPWSEPDIIDLLKKRGRKTKPNNEDRMFRCYCLEPVWPSRYHCISCHRTFSSEVELDGHNDAACKLGIQASKKSKQNSALKGNVRLKSGTMEQENGFYELNSKLIKYQNDGLVCPYDLKEICSKFVTKNSLKELVQEIGLLGSNGIPMLVPSVSPYLTDPTLMVVPPKVVVVGKGEEPKTDEQRVFIPNVELDNSSPIACAANGFTGSLKSDKPAFGSLEQKDGSVLCHSLDPALVNCCVIPESALRPLVGKASVILRRLIIDLLDMDAALPEAALRPSKAHMERRWAWRSFVKSADTIHEMVQAVVAFEDMIKTEYLKKTWWYWSSLSAAAKISTLSSLSLRIYSLDVSINYEKGSLNLNKRKLSGNKPDHKPESVSGATEKLQLGKKQQKRKREQVEV</sequence>
<dbReference type="CDD" id="cd15519">
    <property type="entry name" value="PHD1_Lid2p_like"/>
    <property type="match status" value="1"/>
</dbReference>
<dbReference type="GO" id="GO:0008270">
    <property type="term" value="F:zinc ion binding"/>
    <property type="evidence" value="ECO:0007669"/>
    <property type="project" value="UniProtKB-KW"/>
</dbReference>
<evidence type="ECO:0008006" key="15">
    <source>
        <dbReference type="Google" id="ProtNLM"/>
    </source>
</evidence>
<dbReference type="InterPro" id="IPR001965">
    <property type="entry name" value="Znf_PHD"/>
</dbReference>
<dbReference type="PROSITE" id="PS01359">
    <property type="entry name" value="ZF_PHD_1"/>
    <property type="match status" value="2"/>
</dbReference>
<dbReference type="PROSITE" id="PS51542">
    <property type="entry name" value="FYRN"/>
    <property type="match status" value="1"/>
</dbReference>
<dbReference type="InterPro" id="IPR019786">
    <property type="entry name" value="Zinc_finger_PHD-type_CS"/>
</dbReference>
<dbReference type="GO" id="GO:0005634">
    <property type="term" value="C:nucleus"/>
    <property type="evidence" value="ECO:0007669"/>
    <property type="project" value="UniProtKB-SubCell"/>
</dbReference>
<dbReference type="GO" id="GO:0048731">
    <property type="term" value="P:system development"/>
    <property type="evidence" value="ECO:0007669"/>
    <property type="project" value="UniProtKB-ARBA"/>
</dbReference>
<keyword evidence="7" id="KW-0238">DNA-binding</keyword>
<feature type="region of interest" description="Disordered" evidence="10">
    <location>
        <begin position="1"/>
        <end position="44"/>
    </location>
</feature>
<organism evidence="13 14">
    <name type="scientific">Rhododendron simsii</name>
    <name type="common">Sims's rhododendron</name>
    <dbReference type="NCBI Taxonomy" id="118357"/>
    <lineage>
        <taxon>Eukaryota</taxon>
        <taxon>Viridiplantae</taxon>
        <taxon>Streptophyta</taxon>
        <taxon>Embryophyta</taxon>
        <taxon>Tracheophyta</taxon>
        <taxon>Spermatophyta</taxon>
        <taxon>Magnoliopsida</taxon>
        <taxon>eudicotyledons</taxon>
        <taxon>Gunneridae</taxon>
        <taxon>Pentapetalae</taxon>
        <taxon>asterids</taxon>
        <taxon>Ericales</taxon>
        <taxon>Ericaceae</taxon>
        <taxon>Ericoideae</taxon>
        <taxon>Rhodoreae</taxon>
        <taxon>Rhododendron</taxon>
    </lineage>
</organism>
<evidence type="ECO:0000256" key="7">
    <source>
        <dbReference type="ARBA" id="ARBA00023125"/>
    </source>
</evidence>
<dbReference type="InterPro" id="IPR018501">
    <property type="entry name" value="DDT_dom"/>
</dbReference>
<evidence type="ECO:0000256" key="10">
    <source>
        <dbReference type="SAM" id="MobiDB-lite"/>
    </source>
</evidence>
<keyword evidence="2" id="KW-0808">Transferase</keyword>
<dbReference type="PROSITE" id="PS50827">
    <property type="entry name" value="DDT"/>
    <property type="match status" value="1"/>
</dbReference>
<keyword evidence="6" id="KW-0103">Bromodomain</keyword>
<dbReference type="InterPro" id="IPR028942">
    <property type="entry name" value="WHIM1_dom"/>
</dbReference>
<dbReference type="Pfam" id="PF15612">
    <property type="entry name" value="WHIM1"/>
    <property type="match status" value="1"/>
</dbReference>
<keyword evidence="5" id="KW-0862">Zinc</keyword>
<feature type="domain" description="DDT" evidence="12">
    <location>
        <begin position="592"/>
        <end position="655"/>
    </location>
</feature>
<feature type="compositionally biased region" description="Basic residues" evidence="10">
    <location>
        <begin position="1955"/>
        <end position="1966"/>
    </location>
</feature>
<evidence type="ECO:0000256" key="3">
    <source>
        <dbReference type="ARBA" id="ARBA00022723"/>
    </source>
</evidence>
<dbReference type="PANTHER" id="PTHR47162:SF8">
    <property type="entry name" value="METHYL-CPG-BINDING DOMAIN-CONTAINING PROTEIN 9"/>
    <property type="match status" value="1"/>
</dbReference>
<feature type="region of interest" description="Disordered" evidence="10">
    <location>
        <begin position="1928"/>
        <end position="1966"/>
    </location>
</feature>
<feature type="region of interest" description="Disordered" evidence="10">
    <location>
        <begin position="1351"/>
        <end position="1405"/>
    </location>
</feature>
<gene>
    <name evidence="13" type="ORF">RHSIM_Rhsim10G0023100</name>
</gene>
<dbReference type="InterPro" id="IPR019787">
    <property type="entry name" value="Znf_PHD-finger"/>
</dbReference>
<evidence type="ECO:0000259" key="12">
    <source>
        <dbReference type="PROSITE" id="PS50827"/>
    </source>
</evidence>
<dbReference type="SUPFAM" id="SSF57903">
    <property type="entry name" value="FYVE/PHD zinc finger"/>
    <property type="match status" value="2"/>
</dbReference>
<dbReference type="InterPro" id="IPR011011">
    <property type="entry name" value="Znf_FYVE_PHD"/>
</dbReference>
<dbReference type="OrthoDB" id="1903104at2759"/>
<evidence type="ECO:0000313" key="14">
    <source>
        <dbReference type="Proteomes" id="UP000626092"/>
    </source>
</evidence>
<keyword evidence="8" id="KW-0539">Nucleus</keyword>
<dbReference type="EMBL" id="WJXA01000010">
    <property type="protein sequence ID" value="KAF7130053.1"/>
    <property type="molecule type" value="Genomic_DNA"/>
</dbReference>
<dbReference type="PROSITE" id="PS51543">
    <property type="entry name" value="FYRC"/>
    <property type="match status" value="1"/>
</dbReference>
<dbReference type="Proteomes" id="UP000626092">
    <property type="component" value="Unassembled WGS sequence"/>
</dbReference>
<dbReference type="PROSITE" id="PS50016">
    <property type="entry name" value="ZF_PHD_2"/>
    <property type="match status" value="2"/>
</dbReference>
<comment type="subcellular location">
    <subcellularLocation>
        <location evidence="1">Nucleus</location>
    </subcellularLocation>
</comment>
<feature type="domain" description="PHD-type" evidence="11">
    <location>
        <begin position="1159"/>
        <end position="1209"/>
    </location>
</feature>
<evidence type="ECO:0000256" key="8">
    <source>
        <dbReference type="ARBA" id="ARBA00023242"/>
    </source>
</evidence>